<dbReference type="VEuPathDB" id="FungiDB:SPPG_07502"/>
<dbReference type="GO" id="GO:0000159">
    <property type="term" value="C:protein phosphatase type 2A complex"/>
    <property type="evidence" value="ECO:0007669"/>
    <property type="project" value="TreeGrafter"/>
</dbReference>
<evidence type="ECO:0000259" key="4">
    <source>
        <dbReference type="PROSITE" id="PS50222"/>
    </source>
</evidence>
<organism evidence="5 6">
    <name type="scientific">Spizellomyces punctatus (strain DAOM BR117)</name>
    <dbReference type="NCBI Taxonomy" id="645134"/>
    <lineage>
        <taxon>Eukaryota</taxon>
        <taxon>Fungi</taxon>
        <taxon>Fungi incertae sedis</taxon>
        <taxon>Chytridiomycota</taxon>
        <taxon>Chytridiomycota incertae sedis</taxon>
        <taxon>Chytridiomycetes</taxon>
        <taxon>Spizellomycetales</taxon>
        <taxon>Spizellomycetaceae</taxon>
        <taxon>Spizellomyces</taxon>
    </lineage>
</organism>
<dbReference type="InterPro" id="IPR002048">
    <property type="entry name" value="EF_hand_dom"/>
</dbReference>
<evidence type="ECO:0000313" key="5">
    <source>
        <dbReference type="EMBL" id="KNC97108.1"/>
    </source>
</evidence>
<reference evidence="5 6" key="1">
    <citation type="submission" date="2009-08" db="EMBL/GenBank/DDBJ databases">
        <title>The Genome Sequence of Spizellomyces punctatus strain DAOM BR117.</title>
        <authorList>
            <consortium name="The Broad Institute Genome Sequencing Platform"/>
            <person name="Russ C."/>
            <person name="Cuomo C."/>
            <person name="Shea T."/>
            <person name="Young S.K."/>
            <person name="Zeng Q."/>
            <person name="Koehrsen M."/>
            <person name="Haas B."/>
            <person name="Borodovsky M."/>
            <person name="Guigo R."/>
            <person name="Alvarado L."/>
            <person name="Berlin A."/>
            <person name="Bochicchio J."/>
            <person name="Borenstein D."/>
            <person name="Chapman S."/>
            <person name="Chen Z."/>
            <person name="Engels R."/>
            <person name="Freedman E."/>
            <person name="Gellesch M."/>
            <person name="Goldberg J."/>
            <person name="Griggs A."/>
            <person name="Gujja S."/>
            <person name="Heiman D."/>
            <person name="Hepburn T."/>
            <person name="Howarth C."/>
            <person name="Jen D."/>
            <person name="Larson L."/>
            <person name="Lewis B."/>
            <person name="Mehta T."/>
            <person name="Park D."/>
            <person name="Pearson M."/>
            <person name="Roberts A."/>
            <person name="Saif S."/>
            <person name="Shenoy N."/>
            <person name="Sisk P."/>
            <person name="Stolte C."/>
            <person name="Sykes S."/>
            <person name="Thomson T."/>
            <person name="Walk T."/>
            <person name="White J."/>
            <person name="Yandava C."/>
            <person name="Burger G."/>
            <person name="Gray M.W."/>
            <person name="Holland P.W.H."/>
            <person name="King N."/>
            <person name="Lang F.B.F."/>
            <person name="Roger A.J."/>
            <person name="Ruiz-Trillo I."/>
            <person name="Lander E."/>
            <person name="Nusbaum C."/>
        </authorList>
    </citation>
    <scope>NUCLEOTIDE SEQUENCE [LARGE SCALE GENOMIC DNA]</scope>
    <source>
        <strain evidence="5 6">DAOM BR117</strain>
    </source>
</reference>
<protein>
    <recommendedName>
        <fullName evidence="4">EF-hand domain-containing protein</fullName>
    </recommendedName>
</protein>
<evidence type="ECO:0000256" key="1">
    <source>
        <dbReference type="ARBA" id="ARBA00022723"/>
    </source>
</evidence>
<dbReference type="GeneID" id="27690712"/>
<dbReference type="InterPro" id="IPR041534">
    <property type="entry name" value="EF-hand_13"/>
</dbReference>
<keyword evidence="2" id="KW-0106">Calcium</keyword>
<evidence type="ECO:0000313" key="6">
    <source>
        <dbReference type="Proteomes" id="UP000053201"/>
    </source>
</evidence>
<dbReference type="Pfam" id="PF13499">
    <property type="entry name" value="EF-hand_7"/>
    <property type="match status" value="1"/>
</dbReference>
<dbReference type="FunFam" id="1.10.238.10:FF:000025">
    <property type="entry name" value="serine/threonine-protein phosphatase 2A regulatory subunit B'' subunit alpha"/>
    <property type="match status" value="1"/>
</dbReference>
<keyword evidence="1" id="KW-0479">Metal-binding</keyword>
<gene>
    <name evidence="5" type="ORF">SPPG_07502</name>
</gene>
<feature type="region of interest" description="Disordered" evidence="3">
    <location>
        <begin position="505"/>
        <end position="552"/>
    </location>
</feature>
<dbReference type="PROSITE" id="PS00018">
    <property type="entry name" value="EF_HAND_1"/>
    <property type="match status" value="1"/>
</dbReference>
<dbReference type="Proteomes" id="UP000053201">
    <property type="component" value="Unassembled WGS sequence"/>
</dbReference>
<dbReference type="Pfam" id="PF17958">
    <property type="entry name" value="EF-hand_13"/>
    <property type="match status" value="1"/>
</dbReference>
<dbReference type="OrthoDB" id="5586at2759"/>
<proteinExistence type="predicted"/>
<dbReference type="RefSeq" id="XP_016605148.1">
    <property type="nucleotide sequence ID" value="XM_016755666.1"/>
</dbReference>
<evidence type="ECO:0000256" key="2">
    <source>
        <dbReference type="ARBA" id="ARBA00022837"/>
    </source>
</evidence>
<sequence>MPSPFSGGLTAIKPDTSQPHVAASAEADECIIPAKSPHRPRRKVKRDVIPCVEVVGEGKRWEVEKREIRNYQIVESTTVFSKTMPRFPFPPLISGAHQERHREILTQIRTLFTDPTQTLSEHDFIAVTRMCGIPRYINRALFMRCGGEVDGVGVCFEGFERFWRRLLNCPTTHETVFAILRKEGNSLSEDDFRVVVQDVCAHHPGLVFLRDMPVFQTRYVDTVVTRIFYDKTRNIVPRMTFKEFKKDGVMELVQGLEKEDDINMTRNAFSYKHFYVIYCKFWELDTDHDLHISFSSLSTYENSCLSAPILRRVFSGAGRGQHLQNDLMTYRDFIWFILAVEDKASRAGMEYWFRCLDIDGDGVISLWELQEFFGEQARRMEEWRMSDLWKWGDFLCAVLDMINPKDPTRISLHDLRRSNNAALIFDMLFDIRKYDLHLRRIDPGFREWDDVFGVDDSGDRVKLEGWDKYAERAYDELAFDESHNESSNFSSGRFYMDDTELWEDDDDVDLARDTRLEDEDRQEESPEERGTSPEPMILDENDEEETAVPEEV</sequence>
<dbReference type="Gene3D" id="1.10.238.220">
    <property type="match status" value="1"/>
</dbReference>
<dbReference type="PROSITE" id="PS50222">
    <property type="entry name" value="EF_HAND_2"/>
    <property type="match status" value="1"/>
</dbReference>
<keyword evidence="6" id="KW-1185">Reference proteome</keyword>
<dbReference type="InterPro" id="IPR011992">
    <property type="entry name" value="EF-hand-dom_pair"/>
</dbReference>
<dbReference type="GO" id="GO:0019888">
    <property type="term" value="F:protein phosphatase regulator activity"/>
    <property type="evidence" value="ECO:0007669"/>
    <property type="project" value="TreeGrafter"/>
</dbReference>
<dbReference type="AlphaFoldDB" id="A0A0L0H8Y0"/>
<dbReference type="PANTHER" id="PTHR14095">
    <property type="entry name" value="PHOSPHATASE 2A REGULATORY SUBUNIT-RELATED"/>
    <property type="match status" value="1"/>
</dbReference>
<accession>A0A0L0H8Y0</accession>
<dbReference type="Gene3D" id="1.10.238.10">
    <property type="entry name" value="EF-hand"/>
    <property type="match status" value="1"/>
</dbReference>
<dbReference type="EMBL" id="KQ257465">
    <property type="protein sequence ID" value="KNC97108.1"/>
    <property type="molecule type" value="Genomic_DNA"/>
</dbReference>
<dbReference type="eggNOG" id="KOG2562">
    <property type="taxonomic scope" value="Eukaryota"/>
</dbReference>
<dbReference type="InParanoid" id="A0A0L0H8Y0"/>
<dbReference type="OMA" id="GPENECY"/>
<evidence type="ECO:0000256" key="3">
    <source>
        <dbReference type="SAM" id="MobiDB-lite"/>
    </source>
</evidence>
<feature type="compositionally biased region" description="Acidic residues" evidence="3">
    <location>
        <begin position="537"/>
        <end position="552"/>
    </location>
</feature>
<dbReference type="InterPro" id="IPR018247">
    <property type="entry name" value="EF_Hand_1_Ca_BS"/>
</dbReference>
<name>A0A0L0H8Y0_SPIPD</name>
<feature type="region of interest" description="Disordered" evidence="3">
    <location>
        <begin position="1"/>
        <end position="23"/>
    </location>
</feature>
<dbReference type="SUPFAM" id="SSF47473">
    <property type="entry name" value="EF-hand"/>
    <property type="match status" value="2"/>
</dbReference>
<dbReference type="PANTHER" id="PTHR14095:SF0">
    <property type="entry name" value="MIP22305P"/>
    <property type="match status" value="1"/>
</dbReference>
<feature type="domain" description="EF-hand" evidence="4">
    <location>
        <begin position="344"/>
        <end position="379"/>
    </location>
</feature>
<dbReference type="GO" id="GO:0005509">
    <property type="term" value="F:calcium ion binding"/>
    <property type="evidence" value="ECO:0007669"/>
    <property type="project" value="InterPro"/>
</dbReference>
<dbReference type="Gene3D" id="1.10.238.230">
    <property type="match status" value="1"/>
</dbReference>
<dbReference type="STRING" id="645134.A0A0L0H8Y0"/>